<dbReference type="SUPFAM" id="SSF52540">
    <property type="entry name" value="P-loop containing nucleoside triphosphate hydrolases"/>
    <property type="match status" value="1"/>
</dbReference>
<keyword evidence="2 3" id="KW-0808">Transferase</keyword>
<organism evidence="5 6">
    <name type="scientific">Oryza sativa subsp. japonica</name>
    <name type="common">Rice</name>
    <dbReference type="NCBI Taxonomy" id="39947"/>
    <lineage>
        <taxon>Eukaryota</taxon>
        <taxon>Viridiplantae</taxon>
        <taxon>Streptophyta</taxon>
        <taxon>Embryophyta</taxon>
        <taxon>Tracheophyta</taxon>
        <taxon>Spermatophyta</taxon>
        <taxon>Magnoliopsida</taxon>
        <taxon>Liliopsida</taxon>
        <taxon>Poales</taxon>
        <taxon>Poaceae</taxon>
        <taxon>BOP clade</taxon>
        <taxon>Oryzoideae</taxon>
        <taxon>Oryzeae</taxon>
        <taxon>Oryzinae</taxon>
        <taxon>Oryza</taxon>
        <taxon>Oryza sativa</taxon>
    </lineage>
</organism>
<reference evidence="6" key="1">
    <citation type="journal article" date="2005" name="Nature">
        <title>The map-based sequence of the rice genome.</title>
        <authorList>
            <consortium name="International rice genome sequencing project (IRGSP)"/>
            <person name="Matsumoto T."/>
            <person name="Wu J."/>
            <person name="Kanamori H."/>
            <person name="Katayose Y."/>
            <person name="Fujisawa M."/>
            <person name="Namiki N."/>
            <person name="Mizuno H."/>
            <person name="Yamamoto K."/>
            <person name="Antonio B.A."/>
            <person name="Baba T."/>
            <person name="Sakata K."/>
            <person name="Nagamura Y."/>
            <person name="Aoki H."/>
            <person name="Arikawa K."/>
            <person name="Arita K."/>
            <person name="Bito T."/>
            <person name="Chiden Y."/>
            <person name="Fujitsuka N."/>
            <person name="Fukunaka R."/>
            <person name="Hamada M."/>
            <person name="Harada C."/>
            <person name="Hayashi A."/>
            <person name="Hijishita S."/>
            <person name="Honda M."/>
            <person name="Hosokawa S."/>
            <person name="Ichikawa Y."/>
            <person name="Idonuma A."/>
            <person name="Iijima M."/>
            <person name="Ikeda M."/>
            <person name="Ikeno M."/>
            <person name="Ito K."/>
            <person name="Ito S."/>
            <person name="Ito T."/>
            <person name="Ito Y."/>
            <person name="Ito Y."/>
            <person name="Iwabuchi A."/>
            <person name="Kamiya K."/>
            <person name="Karasawa W."/>
            <person name="Kurita K."/>
            <person name="Katagiri S."/>
            <person name="Kikuta A."/>
            <person name="Kobayashi H."/>
            <person name="Kobayashi N."/>
            <person name="Machita K."/>
            <person name="Maehara T."/>
            <person name="Masukawa M."/>
            <person name="Mizubayashi T."/>
            <person name="Mukai Y."/>
            <person name="Nagasaki H."/>
            <person name="Nagata Y."/>
            <person name="Naito S."/>
            <person name="Nakashima M."/>
            <person name="Nakama Y."/>
            <person name="Nakamichi Y."/>
            <person name="Nakamura M."/>
            <person name="Meguro A."/>
            <person name="Negishi M."/>
            <person name="Ohta I."/>
            <person name="Ohta T."/>
            <person name="Okamoto M."/>
            <person name="Ono N."/>
            <person name="Saji S."/>
            <person name="Sakaguchi M."/>
            <person name="Sakai K."/>
            <person name="Shibata M."/>
            <person name="Shimokawa T."/>
            <person name="Song J."/>
            <person name="Takazaki Y."/>
            <person name="Terasawa K."/>
            <person name="Tsugane M."/>
            <person name="Tsuji K."/>
            <person name="Ueda S."/>
            <person name="Waki K."/>
            <person name="Yamagata H."/>
            <person name="Yamamoto M."/>
            <person name="Yamamoto S."/>
            <person name="Yamane H."/>
            <person name="Yoshiki S."/>
            <person name="Yoshihara R."/>
            <person name="Yukawa K."/>
            <person name="Zhong H."/>
            <person name="Yano M."/>
            <person name="Yuan Q."/>
            <person name="Ouyang S."/>
            <person name="Liu J."/>
            <person name="Jones K.M."/>
            <person name="Gansberger K."/>
            <person name="Moffat K."/>
            <person name="Hill J."/>
            <person name="Bera J."/>
            <person name="Fadrosh D."/>
            <person name="Jin S."/>
            <person name="Johri S."/>
            <person name="Kim M."/>
            <person name="Overton L."/>
            <person name="Reardon M."/>
            <person name="Tsitrin T."/>
            <person name="Vuong H."/>
            <person name="Weaver B."/>
            <person name="Ciecko A."/>
            <person name="Tallon L."/>
            <person name="Jackson J."/>
            <person name="Pai G."/>
            <person name="Aken S.V."/>
            <person name="Utterback T."/>
            <person name="Reidmuller S."/>
            <person name="Feldblyum T."/>
            <person name="Hsiao J."/>
            <person name="Zismann V."/>
            <person name="Iobst S."/>
            <person name="de Vazeille A.R."/>
            <person name="Buell C.R."/>
            <person name="Ying K."/>
            <person name="Li Y."/>
            <person name="Lu T."/>
            <person name="Huang Y."/>
            <person name="Zhao Q."/>
            <person name="Feng Q."/>
            <person name="Zhang L."/>
            <person name="Zhu J."/>
            <person name="Weng Q."/>
            <person name="Mu J."/>
            <person name="Lu Y."/>
            <person name="Fan D."/>
            <person name="Liu Y."/>
            <person name="Guan J."/>
            <person name="Zhang Y."/>
            <person name="Yu S."/>
            <person name="Liu X."/>
            <person name="Zhang Y."/>
            <person name="Hong G."/>
            <person name="Han B."/>
            <person name="Choisne N."/>
            <person name="Demange N."/>
            <person name="Orjeda G."/>
            <person name="Samain S."/>
            <person name="Cattolico L."/>
            <person name="Pelletier E."/>
            <person name="Couloux A."/>
            <person name="Segurens B."/>
            <person name="Wincker P."/>
            <person name="D'Hont A."/>
            <person name="Scarpelli C."/>
            <person name="Weissenbach J."/>
            <person name="Salanoubat M."/>
            <person name="Quetier F."/>
            <person name="Yu Y."/>
            <person name="Kim H.R."/>
            <person name="Rambo T."/>
            <person name="Currie J."/>
            <person name="Collura K."/>
            <person name="Luo M."/>
            <person name="Yang T."/>
            <person name="Ammiraju J.S.S."/>
            <person name="Engler F."/>
            <person name="Soderlund C."/>
            <person name="Wing R.A."/>
            <person name="Palmer L.E."/>
            <person name="de la Bastide M."/>
            <person name="Spiegel L."/>
            <person name="Nascimento L."/>
            <person name="Zutavern T."/>
            <person name="O'Shaughnessy A."/>
            <person name="Dike S."/>
            <person name="Dedhia N."/>
            <person name="Preston R."/>
            <person name="Balija V."/>
            <person name="McCombie W.R."/>
            <person name="Chow T."/>
            <person name="Chen H."/>
            <person name="Chung M."/>
            <person name="Chen C."/>
            <person name="Shaw J."/>
            <person name="Wu H."/>
            <person name="Hsiao K."/>
            <person name="Chao Y."/>
            <person name="Chu M."/>
            <person name="Cheng C."/>
            <person name="Hour A."/>
            <person name="Lee P."/>
            <person name="Lin S."/>
            <person name="Lin Y."/>
            <person name="Liou J."/>
            <person name="Liu S."/>
            <person name="Hsing Y."/>
            <person name="Raghuvanshi S."/>
            <person name="Mohanty A."/>
            <person name="Bharti A.K."/>
            <person name="Gaur A."/>
            <person name="Gupta V."/>
            <person name="Kumar D."/>
            <person name="Ravi V."/>
            <person name="Vij S."/>
            <person name="Kapur A."/>
            <person name="Khurana P."/>
            <person name="Khurana P."/>
            <person name="Khurana J.P."/>
            <person name="Tyagi A.K."/>
            <person name="Gaikwad K."/>
            <person name="Singh A."/>
            <person name="Dalal V."/>
            <person name="Srivastava S."/>
            <person name="Dixit A."/>
            <person name="Pal A.K."/>
            <person name="Ghazi I.A."/>
            <person name="Yadav M."/>
            <person name="Pandit A."/>
            <person name="Bhargava A."/>
            <person name="Sureshbabu K."/>
            <person name="Batra K."/>
            <person name="Sharma T.R."/>
            <person name="Mohapatra T."/>
            <person name="Singh N.K."/>
            <person name="Messing J."/>
            <person name="Nelson A.B."/>
            <person name="Fuks G."/>
            <person name="Kavchok S."/>
            <person name="Keizer G."/>
            <person name="Linton E."/>
            <person name="Llaca V."/>
            <person name="Song R."/>
            <person name="Tanyolac B."/>
            <person name="Young S."/>
            <person name="Ho-Il K."/>
            <person name="Hahn J.H."/>
            <person name="Sangsakoo G."/>
            <person name="Vanavichit A."/>
            <person name="de Mattos Luiz.A.T."/>
            <person name="Zimmer P.D."/>
            <person name="Malone G."/>
            <person name="Dellagostin O."/>
            <person name="de Oliveira A.C."/>
            <person name="Bevan M."/>
            <person name="Bancroft I."/>
            <person name="Minx P."/>
            <person name="Cordum H."/>
            <person name="Wilson R."/>
            <person name="Cheng Z."/>
            <person name="Jin W."/>
            <person name="Jiang J."/>
            <person name="Leong S.A."/>
            <person name="Iwama H."/>
            <person name="Gojobori T."/>
            <person name="Itoh T."/>
            <person name="Niimura Y."/>
            <person name="Fujii Y."/>
            <person name="Habara T."/>
            <person name="Sakai H."/>
            <person name="Sato Y."/>
            <person name="Wilson G."/>
            <person name="Kumar K."/>
            <person name="McCouch S."/>
            <person name="Juretic N."/>
            <person name="Hoen D."/>
            <person name="Wright S."/>
            <person name="Bruskiewich R."/>
            <person name="Bureau T."/>
            <person name="Miyao A."/>
            <person name="Hirochika H."/>
            <person name="Nishikawa T."/>
            <person name="Kadowaki K."/>
            <person name="Sugiura M."/>
            <person name="Burr B."/>
            <person name="Sasaki T."/>
        </authorList>
    </citation>
    <scope>NUCLEOTIDE SEQUENCE [LARGE SCALE GENOMIC DNA]</scope>
    <source>
        <strain evidence="6">cv. Nipponbare</strain>
    </source>
</reference>
<name>A0A0P0VN52_ORYSJ</name>
<reference evidence="5 6" key="3">
    <citation type="journal article" date="2013" name="Rice">
        <title>Improvement of the Oryza sativa Nipponbare reference genome using next generation sequence and optical map data.</title>
        <authorList>
            <person name="Kawahara Y."/>
            <person name="de la Bastide M."/>
            <person name="Hamilton J.P."/>
            <person name="Kanamori H."/>
            <person name="McCombie W.R."/>
            <person name="Ouyang S."/>
            <person name="Schwartz D.C."/>
            <person name="Tanaka T."/>
            <person name="Wu J."/>
            <person name="Zhou S."/>
            <person name="Childs K.L."/>
            <person name="Davidson R.M."/>
            <person name="Lin H."/>
            <person name="Quesada-Ocampo L."/>
            <person name="Vaillancourt B."/>
            <person name="Sakai H."/>
            <person name="Lee S.S."/>
            <person name="Kim J."/>
            <person name="Numa H."/>
            <person name="Itoh T."/>
            <person name="Buell C.R."/>
            <person name="Matsumoto T."/>
        </authorList>
    </citation>
    <scope>NUCLEOTIDE SEQUENCE [LARGE SCALE GENOMIC DNA]</scope>
    <source>
        <strain evidence="6">cv. Nipponbare</strain>
    </source>
</reference>
<dbReference type="Pfam" id="PF00685">
    <property type="entry name" value="Sulfotransfer_1"/>
    <property type="match status" value="1"/>
</dbReference>
<evidence type="ECO:0007829" key="7">
    <source>
        <dbReference type="ProteomicsDB" id="A0A0P0VN52"/>
    </source>
</evidence>
<gene>
    <name evidence="5" type="ordered locus">Os02g0684100</name>
    <name evidence="5" type="ORF">OSNPB_020684100</name>
</gene>
<reference evidence="5 6" key="2">
    <citation type="journal article" date="2013" name="Plant Cell Physiol.">
        <title>Rice Annotation Project Database (RAP-DB): an integrative and interactive database for rice genomics.</title>
        <authorList>
            <person name="Sakai H."/>
            <person name="Lee S.S."/>
            <person name="Tanaka T."/>
            <person name="Numa H."/>
            <person name="Kim J."/>
            <person name="Kawahara Y."/>
            <person name="Wakimoto H."/>
            <person name="Yang C.C."/>
            <person name="Iwamoto M."/>
            <person name="Abe T."/>
            <person name="Yamada Y."/>
            <person name="Muto A."/>
            <person name="Inokuchi H."/>
            <person name="Ikemura T."/>
            <person name="Matsumoto T."/>
            <person name="Sasaki T."/>
            <person name="Itoh T."/>
        </authorList>
    </citation>
    <scope>NUCLEOTIDE SEQUENCE [LARGE SCALE GENOMIC DNA]</scope>
    <source>
        <strain evidence="6">cv. Nipponbare</strain>
    </source>
</reference>
<dbReference type="InterPro" id="IPR027417">
    <property type="entry name" value="P-loop_NTPase"/>
</dbReference>
<protein>
    <recommendedName>
        <fullName evidence="3">Sulfotransferase</fullName>
        <ecNumber evidence="3">2.8.2.-</ecNumber>
    </recommendedName>
</protein>
<dbReference type="EMBL" id="AP014958">
    <property type="protein sequence ID" value="BAS80319.1"/>
    <property type="molecule type" value="Genomic_DNA"/>
</dbReference>
<evidence type="ECO:0000313" key="6">
    <source>
        <dbReference type="Proteomes" id="UP000059680"/>
    </source>
</evidence>
<dbReference type="Gramene" id="Os02t0684100-00">
    <property type="protein sequence ID" value="Os02t0684100-00"/>
    <property type="gene ID" value="Os02g0684100"/>
</dbReference>
<dbReference type="InterPro" id="IPR000863">
    <property type="entry name" value="Sulfotransferase_dom"/>
</dbReference>
<dbReference type="FunCoup" id="A0A0P0VN52">
    <property type="interactions" value="378"/>
</dbReference>
<keyword evidence="6" id="KW-1185">Reference proteome</keyword>
<evidence type="ECO:0000256" key="1">
    <source>
        <dbReference type="ARBA" id="ARBA00005771"/>
    </source>
</evidence>
<evidence type="ECO:0000313" key="5">
    <source>
        <dbReference type="EMBL" id="BAS80319.1"/>
    </source>
</evidence>
<accession>A0A0P0VN52</accession>
<dbReference type="AlphaFoldDB" id="A0A0P0VN52"/>
<dbReference type="STRING" id="39947.A0A0P0VN52"/>
<dbReference type="OMA" id="DHAAEYW"/>
<dbReference type="InParanoid" id="A0A0P0VN52"/>
<dbReference type="GO" id="GO:0051923">
    <property type="term" value="P:sulfation"/>
    <property type="evidence" value="ECO:0000318"/>
    <property type="project" value="GO_Central"/>
</dbReference>
<keyword evidence="7" id="KW-1267">Proteomics identification</keyword>
<comment type="similarity">
    <text evidence="1 3">Belongs to the sulfotransferase 1 family.</text>
</comment>
<proteinExistence type="evidence at protein level"/>
<dbReference type="SMR" id="A0A0P0VN52"/>
<evidence type="ECO:0000256" key="2">
    <source>
        <dbReference type="ARBA" id="ARBA00022679"/>
    </source>
</evidence>
<evidence type="ECO:0000256" key="3">
    <source>
        <dbReference type="RuleBase" id="RU361155"/>
    </source>
</evidence>
<dbReference type="PaxDb" id="39947-A0A0P0VN52"/>
<feature type="domain" description="Sulfotransferase" evidence="4">
    <location>
        <begin position="108"/>
        <end position="375"/>
    </location>
</feature>
<dbReference type="EC" id="2.8.2.-" evidence="3"/>
<evidence type="ECO:0000259" key="4">
    <source>
        <dbReference type="Pfam" id="PF00685"/>
    </source>
</evidence>
<dbReference type="Proteomes" id="UP000059680">
    <property type="component" value="Chromosome 2"/>
</dbReference>
<dbReference type="Gene3D" id="3.40.50.300">
    <property type="entry name" value="P-loop containing nucleotide triphosphate hydrolases"/>
    <property type="match status" value="1"/>
</dbReference>
<sequence>MEGVVNTDWHAWPSIDRGVGPPRPRNAMATAGVTEHLLSPRAGAGDDMSAGDGEGWCNALAKYEALASSLPSCHGLGSAPYRRYGGFWYPAHLMPATLAARDTFVARPSDVILATMPKSGSTWLKALAFCVVHRGRHAPAAGQHPLLHSSPHDLVPFLHSIYEISRSCRVAPGHRLDAMPSPRILAVHEPLSSLPASVKASGCRVVYLCRDPKDAFVSLRHYLDEIKPEGSTMTPFDEAFELLCDGVSPYGPMWDHAAEYWKESLARPEEVVFLRYESLKEDGVGSVRRLAGFLGCPFTGEELAGGVPETIVELCSMERMRNVEANRDGEHGATWSSFKNSAFFRKGEVGDWKEHMSPEMARRLDDVVEEKLRGSRMSLIRHRQY</sequence>
<dbReference type="GO" id="GO:0005737">
    <property type="term" value="C:cytoplasm"/>
    <property type="evidence" value="ECO:0000318"/>
    <property type="project" value="GO_Central"/>
</dbReference>
<dbReference type="GO" id="GO:0008146">
    <property type="term" value="F:sulfotransferase activity"/>
    <property type="evidence" value="ECO:0000318"/>
    <property type="project" value="GO_Central"/>
</dbReference>
<dbReference type="eggNOG" id="KOG1584">
    <property type="taxonomic scope" value="Eukaryota"/>
</dbReference>
<dbReference type="PANTHER" id="PTHR11783">
    <property type="entry name" value="SULFOTRANSFERASE SULT"/>
    <property type="match status" value="1"/>
</dbReference>